<dbReference type="Gene3D" id="2.60.120.10">
    <property type="entry name" value="Jelly Rolls"/>
    <property type="match status" value="1"/>
</dbReference>
<comment type="caution">
    <text evidence="5">The sequence shown here is derived from an EMBL/GenBank/DDBJ whole genome shotgun (WGS) entry which is preliminary data.</text>
</comment>
<evidence type="ECO:0000256" key="3">
    <source>
        <dbReference type="ARBA" id="ARBA00023163"/>
    </source>
</evidence>
<gene>
    <name evidence="5" type="ORF">ACFFIX_24955</name>
</gene>
<dbReference type="Pfam" id="PF01381">
    <property type="entry name" value="HTH_3"/>
    <property type="match status" value="1"/>
</dbReference>
<organism evidence="5 6">
    <name type="scientific">Metabacillus herbersteinensis</name>
    <dbReference type="NCBI Taxonomy" id="283816"/>
    <lineage>
        <taxon>Bacteria</taxon>
        <taxon>Bacillati</taxon>
        <taxon>Bacillota</taxon>
        <taxon>Bacilli</taxon>
        <taxon>Bacillales</taxon>
        <taxon>Bacillaceae</taxon>
        <taxon>Metabacillus</taxon>
    </lineage>
</organism>
<keyword evidence="6" id="KW-1185">Reference proteome</keyword>
<evidence type="ECO:0000313" key="6">
    <source>
        <dbReference type="Proteomes" id="UP001589854"/>
    </source>
</evidence>
<accession>A0ABV6GLL2</accession>
<keyword evidence="1" id="KW-0805">Transcription regulation</keyword>
<feature type="domain" description="HTH cro/C1-type" evidence="4">
    <location>
        <begin position="12"/>
        <end position="66"/>
    </location>
</feature>
<dbReference type="EMBL" id="JBHLVO010000039">
    <property type="protein sequence ID" value="MFC0274582.1"/>
    <property type="molecule type" value="Genomic_DNA"/>
</dbReference>
<sequence>MKSLQVQIGQNLKNVRKVRGYSLDQLSSVTGVSKGMLAQIERGDSSPTVNTLWKIANGLQVSFSSLVEESHSSVSVVRLHDKKPVTEEEELFQVFPYFPYDPSRKFEIYYIELLPGCFHVSERHHSGVEEYVLATEGETTLKVGNETYSLVKGDSIRFQANQTHTYENRSSEISGCYNLIYYP</sequence>
<dbReference type="InterPro" id="IPR013096">
    <property type="entry name" value="Cupin_2"/>
</dbReference>
<dbReference type="Pfam" id="PF07883">
    <property type="entry name" value="Cupin_2"/>
    <property type="match status" value="1"/>
</dbReference>
<keyword evidence="3" id="KW-0804">Transcription</keyword>
<dbReference type="CDD" id="cd02209">
    <property type="entry name" value="cupin_XRE_C"/>
    <property type="match status" value="1"/>
</dbReference>
<proteinExistence type="predicted"/>
<dbReference type="Proteomes" id="UP001589854">
    <property type="component" value="Unassembled WGS sequence"/>
</dbReference>
<dbReference type="SMART" id="SM00530">
    <property type="entry name" value="HTH_XRE"/>
    <property type="match status" value="1"/>
</dbReference>
<dbReference type="SUPFAM" id="SSF51182">
    <property type="entry name" value="RmlC-like cupins"/>
    <property type="match status" value="1"/>
</dbReference>
<dbReference type="InterPro" id="IPR010982">
    <property type="entry name" value="Lambda_DNA-bd_dom_sf"/>
</dbReference>
<dbReference type="Gene3D" id="1.10.260.40">
    <property type="entry name" value="lambda repressor-like DNA-binding domains"/>
    <property type="match status" value="1"/>
</dbReference>
<dbReference type="SUPFAM" id="SSF47413">
    <property type="entry name" value="lambda repressor-like DNA-binding domains"/>
    <property type="match status" value="1"/>
</dbReference>
<keyword evidence="2" id="KW-0238">DNA-binding</keyword>
<evidence type="ECO:0000256" key="2">
    <source>
        <dbReference type="ARBA" id="ARBA00023125"/>
    </source>
</evidence>
<evidence type="ECO:0000313" key="5">
    <source>
        <dbReference type="EMBL" id="MFC0274582.1"/>
    </source>
</evidence>
<evidence type="ECO:0000256" key="1">
    <source>
        <dbReference type="ARBA" id="ARBA00023015"/>
    </source>
</evidence>
<dbReference type="InterPro" id="IPR014710">
    <property type="entry name" value="RmlC-like_jellyroll"/>
</dbReference>
<dbReference type="PROSITE" id="PS50943">
    <property type="entry name" value="HTH_CROC1"/>
    <property type="match status" value="1"/>
</dbReference>
<name>A0ABV6GLL2_9BACI</name>
<reference evidence="5 6" key="1">
    <citation type="submission" date="2024-09" db="EMBL/GenBank/DDBJ databases">
        <authorList>
            <person name="Sun Q."/>
            <person name="Mori K."/>
        </authorList>
    </citation>
    <scope>NUCLEOTIDE SEQUENCE [LARGE SCALE GENOMIC DNA]</scope>
    <source>
        <strain evidence="5 6">CCM 7228</strain>
    </source>
</reference>
<dbReference type="PANTHER" id="PTHR46797">
    <property type="entry name" value="HTH-TYPE TRANSCRIPTIONAL REGULATOR"/>
    <property type="match status" value="1"/>
</dbReference>
<dbReference type="InterPro" id="IPR011051">
    <property type="entry name" value="RmlC_Cupin_sf"/>
</dbReference>
<dbReference type="InterPro" id="IPR001387">
    <property type="entry name" value="Cro/C1-type_HTH"/>
</dbReference>
<dbReference type="PANTHER" id="PTHR46797:SF23">
    <property type="entry name" value="HTH-TYPE TRANSCRIPTIONAL REGULATOR SUTR"/>
    <property type="match status" value="1"/>
</dbReference>
<dbReference type="InterPro" id="IPR050807">
    <property type="entry name" value="TransReg_Diox_bact_type"/>
</dbReference>
<protein>
    <submittedName>
        <fullName evidence="5">Helix-turn-helix domain-containing protein</fullName>
    </submittedName>
</protein>
<evidence type="ECO:0000259" key="4">
    <source>
        <dbReference type="PROSITE" id="PS50943"/>
    </source>
</evidence>
<dbReference type="CDD" id="cd00093">
    <property type="entry name" value="HTH_XRE"/>
    <property type="match status" value="1"/>
</dbReference>